<evidence type="ECO:0000256" key="4">
    <source>
        <dbReference type="ARBA" id="ARBA00023157"/>
    </source>
</evidence>
<evidence type="ECO:0000313" key="13">
    <source>
        <dbReference type="Proteomes" id="UP000694402"/>
    </source>
</evidence>
<dbReference type="PANTHER" id="PTHR15172:SF1">
    <property type="entry name" value="GALACTOCEREBROSIDASE"/>
    <property type="match status" value="1"/>
</dbReference>
<feature type="domain" description="Glycosyl hydrolase family 59 catalytic" evidence="9">
    <location>
        <begin position="48"/>
        <end position="258"/>
    </location>
</feature>
<protein>
    <recommendedName>
        <fullName evidence="14">Galactosylceramidase</fullName>
    </recommendedName>
</protein>
<reference evidence="12" key="2">
    <citation type="submission" date="2025-09" db="UniProtKB">
        <authorList>
            <consortium name="Ensembl"/>
        </authorList>
    </citation>
    <scope>IDENTIFICATION</scope>
</reference>
<dbReference type="Proteomes" id="UP000694402">
    <property type="component" value="Unassembled WGS sequence"/>
</dbReference>
<dbReference type="Gene3D" id="2.60.120.560">
    <property type="entry name" value="Exo-inulinase, domain 1"/>
    <property type="match status" value="1"/>
</dbReference>
<dbReference type="Pfam" id="PF17387">
    <property type="entry name" value="Glyco_hydro_59M"/>
    <property type="match status" value="1"/>
</dbReference>
<dbReference type="PANTHER" id="PTHR15172">
    <property type="entry name" value="GALACTOCEREBROSIDASE"/>
    <property type="match status" value="1"/>
</dbReference>
<dbReference type="AlphaFoldDB" id="A0A8C8CDW8"/>
<dbReference type="Pfam" id="PF21708">
    <property type="entry name" value="Glyco_hydro_59_C"/>
    <property type="match status" value="1"/>
</dbReference>
<dbReference type="InterPro" id="IPR001286">
    <property type="entry name" value="Glyco_hydro_59"/>
</dbReference>
<evidence type="ECO:0000256" key="1">
    <source>
        <dbReference type="ARBA" id="ARBA00022729"/>
    </source>
</evidence>
<keyword evidence="5" id="KW-0325">Glycoprotein</keyword>
<feature type="active site" description="Proton donor/acceptor" evidence="8">
    <location>
        <position position="107"/>
    </location>
</feature>
<evidence type="ECO:0000256" key="3">
    <source>
        <dbReference type="ARBA" id="ARBA00023098"/>
    </source>
</evidence>
<keyword evidence="3" id="KW-0443">Lipid metabolism</keyword>
<accession>A0A8C8CDW8</accession>
<evidence type="ECO:0000259" key="9">
    <source>
        <dbReference type="Pfam" id="PF02057"/>
    </source>
</evidence>
<dbReference type="SUPFAM" id="SSF51445">
    <property type="entry name" value="(Trans)glycosidases"/>
    <property type="match status" value="1"/>
</dbReference>
<evidence type="ECO:0000313" key="12">
    <source>
        <dbReference type="Ensembl" id="ENSOTSP00005009326.2"/>
    </source>
</evidence>
<dbReference type="InterPro" id="IPR017853">
    <property type="entry name" value="GH"/>
</dbReference>
<evidence type="ECO:0000256" key="2">
    <source>
        <dbReference type="ARBA" id="ARBA00022801"/>
    </source>
</evidence>
<dbReference type="Ensembl" id="ENSOTST00005010275.2">
    <property type="protein sequence ID" value="ENSOTSP00005009326.2"/>
    <property type="gene ID" value="ENSOTSG00005004493.2"/>
</dbReference>
<evidence type="ECO:0008006" key="14">
    <source>
        <dbReference type="Google" id="ProtNLM"/>
    </source>
</evidence>
<name>A0A8C8CDW8_ONCTS</name>
<dbReference type="FunFam" id="3.20.20.80:FF:000026">
    <property type="entry name" value="galactocerebrosidase precursor"/>
    <property type="match status" value="1"/>
</dbReference>
<feature type="domain" description="Glycosyl hydrolase family 59 central" evidence="10">
    <location>
        <begin position="266"/>
        <end position="358"/>
    </location>
</feature>
<dbReference type="InterPro" id="IPR049162">
    <property type="entry name" value="GH59_C"/>
</dbReference>
<feature type="active site" description="Nucleophile" evidence="8">
    <location>
        <position position="183"/>
    </location>
</feature>
<dbReference type="GO" id="GO:0005764">
    <property type="term" value="C:lysosome"/>
    <property type="evidence" value="ECO:0007669"/>
    <property type="project" value="TreeGrafter"/>
</dbReference>
<keyword evidence="2" id="KW-0378">Hydrolase</keyword>
<evidence type="ECO:0000256" key="6">
    <source>
        <dbReference type="ARBA" id="ARBA00023295"/>
    </source>
</evidence>
<dbReference type="Pfam" id="PF02057">
    <property type="entry name" value="Glyco_hydro_59"/>
    <property type="match status" value="1"/>
</dbReference>
<dbReference type="GO" id="GO:0016020">
    <property type="term" value="C:membrane"/>
    <property type="evidence" value="ECO:0007669"/>
    <property type="project" value="GOC"/>
</dbReference>
<dbReference type="GO" id="GO:0004336">
    <property type="term" value="F:galactosylceramidase activity"/>
    <property type="evidence" value="ECO:0007669"/>
    <property type="project" value="UniProtKB-EC"/>
</dbReference>
<dbReference type="GO" id="GO:0006683">
    <property type="term" value="P:galactosylceramide catabolic process"/>
    <property type="evidence" value="ECO:0007669"/>
    <property type="project" value="InterPro"/>
</dbReference>
<dbReference type="InterPro" id="IPR035394">
    <property type="entry name" value="Glyco_hydro_59_dom"/>
</dbReference>
<dbReference type="Gene3D" id="3.20.20.80">
    <property type="entry name" value="Glycosidases"/>
    <property type="match status" value="1"/>
</dbReference>
<evidence type="ECO:0000259" key="10">
    <source>
        <dbReference type="Pfam" id="PF17387"/>
    </source>
</evidence>
<proteinExistence type="predicted"/>
<dbReference type="InterPro" id="IPR049161">
    <property type="entry name" value="GH59_cat"/>
</dbReference>
<evidence type="ECO:0000259" key="11">
    <source>
        <dbReference type="Pfam" id="PF21708"/>
    </source>
</evidence>
<comment type="catalytic activity">
    <reaction evidence="7">
        <text>a beta-D-galactosyl-(1&lt;-&gt;1')-N-acylsphing-4-enine + H2O = an N-acylsphing-4-enine + D-galactose</text>
        <dbReference type="Rhea" id="RHEA:14297"/>
        <dbReference type="ChEBI" id="CHEBI:4139"/>
        <dbReference type="ChEBI" id="CHEBI:15377"/>
        <dbReference type="ChEBI" id="CHEBI:18390"/>
        <dbReference type="ChEBI" id="CHEBI:52639"/>
        <dbReference type="EC" id="3.2.1.46"/>
    </reaction>
    <physiologicalReaction direction="left-to-right" evidence="7">
        <dbReference type="Rhea" id="RHEA:14298"/>
    </physiologicalReaction>
</comment>
<dbReference type="GeneTree" id="ENSGT00390000003303"/>
<keyword evidence="6" id="KW-0326">Glycosidase</keyword>
<keyword evidence="4" id="KW-1015">Disulfide bond</keyword>
<sequence>FIVTVCFFNHVQLSHIFRVLTTFRMDSISAFEHCMRDKQAPCYEVVEAQKLQLDISSLPWAFPGWVGQGKNWPYDLPDITASYVVSWILGTKQYHDLDIDYVGIWNEKNFDSKYIKLRRHTLDKGGLEKVRIIASDNLWQPITYSVLVDGELAEALDVIGAHYPGTTSVMEARKTQKKLWSSEDYSTFNDEVGGGCWACILNQNYVNGLMTATISWNLVASYYEDLPFGRDGLMSAEEPWTVNYVVESPIWTTAHTTQFRQPGWTYLQTVGHLANGGSYVTLTDSKENLTVVIETMTHDHSVCVRPPLLPFNVTPQNVTFQLNGSFASIRELQVWQSRLDFKTKKPFFFKKLSPLKEKGDPGRHVFTLRQVVTQMPVTWAADAEQTISVIGDYTWQNLTVSCDVFMDTVKTGGVFIAARVDKGGGSVRNGSHKVTNDLVGETVLVEGHSGTRAYGWHTLSLTVEGECATGLLNVYHLWKNTVVLGPKNGWAAIGTHSFELAQFDNFAVEAKS</sequence>
<keyword evidence="13" id="KW-1185">Reference proteome</keyword>
<reference evidence="12" key="1">
    <citation type="submission" date="2025-08" db="UniProtKB">
        <authorList>
            <consortium name="Ensembl"/>
        </authorList>
    </citation>
    <scope>IDENTIFICATION</scope>
</reference>
<keyword evidence="1" id="KW-0732">Signal</keyword>
<feature type="domain" description="Glycosyl hydrolase family 59 C-terminal lectin" evidence="11">
    <location>
        <begin position="360"/>
        <end position="510"/>
    </location>
</feature>
<evidence type="ECO:0000256" key="8">
    <source>
        <dbReference type="PIRSR" id="PIRSR601286-50"/>
    </source>
</evidence>
<evidence type="ECO:0000256" key="7">
    <source>
        <dbReference type="ARBA" id="ARBA00033698"/>
    </source>
</evidence>
<organism evidence="12 13">
    <name type="scientific">Oncorhynchus tshawytscha</name>
    <name type="common">Chinook salmon</name>
    <name type="synonym">Salmo tshawytscha</name>
    <dbReference type="NCBI Taxonomy" id="74940"/>
    <lineage>
        <taxon>Eukaryota</taxon>
        <taxon>Metazoa</taxon>
        <taxon>Chordata</taxon>
        <taxon>Craniata</taxon>
        <taxon>Vertebrata</taxon>
        <taxon>Euteleostomi</taxon>
        <taxon>Actinopterygii</taxon>
        <taxon>Neopterygii</taxon>
        <taxon>Teleostei</taxon>
        <taxon>Protacanthopterygii</taxon>
        <taxon>Salmoniformes</taxon>
        <taxon>Salmonidae</taxon>
        <taxon>Salmoninae</taxon>
        <taxon>Oncorhynchus</taxon>
    </lineage>
</organism>
<dbReference type="PRINTS" id="PR00850">
    <property type="entry name" value="GLHYDRLASE59"/>
</dbReference>
<evidence type="ECO:0000256" key="5">
    <source>
        <dbReference type="ARBA" id="ARBA00023180"/>
    </source>
</evidence>